<evidence type="ECO:0000256" key="7">
    <source>
        <dbReference type="ARBA" id="ARBA00023136"/>
    </source>
</evidence>
<evidence type="ECO:0000313" key="11">
    <source>
        <dbReference type="Proteomes" id="UP000010798"/>
    </source>
</evidence>
<dbReference type="STRING" id="886293.Sinac_3220"/>
<organism evidence="10 11">
    <name type="scientific">Singulisphaera acidiphila (strain ATCC BAA-1392 / DSM 18658 / VKM B-2454 / MOB10)</name>
    <dbReference type="NCBI Taxonomy" id="886293"/>
    <lineage>
        <taxon>Bacteria</taxon>
        <taxon>Pseudomonadati</taxon>
        <taxon>Planctomycetota</taxon>
        <taxon>Planctomycetia</taxon>
        <taxon>Isosphaerales</taxon>
        <taxon>Isosphaeraceae</taxon>
        <taxon>Singulisphaera</taxon>
    </lineage>
</organism>
<dbReference type="GO" id="GO:0009103">
    <property type="term" value="P:lipopolysaccharide biosynthetic process"/>
    <property type="evidence" value="ECO:0007669"/>
    <property type="project" value="UniProtKB-ARBA"/>
</dbReference>
<keyword evidence="3" id="KW-0328">Glycosyltransferase</keyword>
<keyword evidence="7 9" id="KW-0472">Membrane</keyword>
<dbReference type="InterPro" id="IPR050297">
    <property type="entry name" value="LipidA_mod_glycosyltrf_83"/>
</dbReference>
<keyword evidence="6 9" id="KW-1133">Transmembrane helix</keyword>
<dbReference type="PANTHER" id="PTHR33908">
    <property type="entry name" value="MANNOSYLTRANSFERASE YKCB-RELATED"/>
    <property type="match status" value="1"/>
</dbReference>
<keyword evidence="5 9" id="KW-0812">Transmembrane</keyword>
<keyword evidence="11" id="KW-1185">Reference proteome</keyword>
<evidence type="ECO:0000256" key="2">
    <source>
        <dbReference type="ARBA" id="ARBA00022475"/>
    </source>
</evidence>
<dbReference type="RefSeq" id="WP_015246639.1">
    <property type="nucleotide sequence ID" value="NC_019892.1"/>
</dbReference>
<feature type="transmembrane region" description="Helical" evidence="9">
    <location>
        <begin position="464"/>
        <end position="481"/>
    </location>
</feature>
<feature type="transmembrane region" description="Helical" evidence="9">
    <location>
        <begin position="92"/>
        <end position="114"/>
    </location>
</feature>
<accession>L0DFA5</accession>
<feature type="transmembrane region" description="Helical" evidence="9">
    <location>
        <begin position="609"/>
        <end position="627"/>
    </location>
</feature>
<dbReference type="AlphaFoldDB" id="L0DFA5"/>
<protein>
    <recommendedName>
        <fullName evidence="12">Glycosyltransferase RgtA/B/C/D-like domain-containing protein</fullName>
    </recommendedName>
</protein>
<feature type="transmembrane region" description="Helical" evidence="9">
    <location>
        <begin position="585"/>
        <end position="603"/>
    </location>
</feature>
<feature type="transmembrane region" description="Helical" evidence="9">
    <location>
        <begin position="438"/>
        <end position="457"/>
    </location>
</feature>
<evidence type="ECO:0000256" key="9">
    <source>
        <dbReference type="SAM" id="Phobius"/>
    </source>
</evidence>
<feature type="transmembrane region" description="Helical" evidence="9">
    <location>
        <begin position="16"/>
        <end position="36"/>
    </location>
</feature>
<proteinExistence type="predicted"/>
<keyword evidence="4" id="KW-0808">Transferase</keyword>
<evidence type="ECO:0000256" key="8">
    <source>
        <dbReference type="SAM" id="MobiDB-lite"/>
    </source>
</evidence>
<dbReference type="Proteomes" id="UP000010798">
    <property type="component" value="Chromosome"/>
</dbReference>
<evidence type="ECO:0000256" key="6">
    <source>
        <dbReference type="ARBA" id="ARBA00022989"/>
    </source>
</evidence>
<evidence type="ECO:0000256" key="1">
    <source>
        <dbReference type="ARBA" id="ARBA00004651"/>
    </source>
</evidence>
<feature type="transmembrane region" description="Helical" evidence="9">
    <location>
        <begin position="335"/>
        <end position="359"/>
    </location>
</feature>
<feature type="transmembrane region" description="Helical" evidence="9">
    <location>
        <begin position="560"/>
        <end position="578"/>
    </location>
</feature>
<evidence type="ECO:0000256" key="4">
    <source>
        <dbReference type="ARBA" id="ARBA00022679"/>
    </source>
</evidence>
<dbReference type="KEGG" id="saci:Sinac_3220"/>
<evidence type="ECO:0000256" key="3">
    <source>
        <dbReference type="ARBA" id="ARBA00022676"/>
    </source>
</evidence>
<name>L0DFA5_SINAD</name>
<dbReference type="HOGENOM" id="CLU_378022_0_0_0"/>
<evidence type="ECO:0000256" key="5">
    <source>
        <dbReference type="ARBA" id="ARBA00022692"/>
    </source>
</evidence>
<feature type="transmembrane region" description="Helical" evidence="9">
    <location>
        <begin position="126"/>
        <end position="147"/>
    </location>
</feature>
<dbReference type="OrthoDB" id="9785476at2"/>
<reference evidence="10 11" key="1">
    <citation type="submission" date="2012-02" db="EMBL/GenBank/DDBJ databases">
        <title>Complete sequence of chromosome of Singulisphaera acidiphila DSM 18658.</title>
        <authorList>
            <consortium name="US DOE Joint Genome Institute (JGI-PGF)"/>
            <person name="Lucas S."/>
            <person name="Copeland A."/>
            <person name="Lapidus A."/>
            <person name="Glavina del Rio T."/>
            <person name="Dalin E."/>
            <person name="Tice H."/>
            <person name="Bruce D."/>
            <person name="Goodwin L."/>
            <person name="Pitluck S."/>
            <person name="Peters L."/>
            <person name="Ovchinnikova G."/>
            <person name="Chertkov O."/>
            <person name="Kyrpides N."/>
            <person name="Mavromatis K."/>
            <person name="Ivanova N."/>
            <person name="Brettin T."/>
            <person name="Detter J.C."/>
            <person name="Han C."/>
            <person name="Larimer F."/>
            <person name="Land M."/>
            <person name="Hauser L."/>
            <person name="Markowitz V."/>
            <person name="Cheng J.-F."/>
            <person name="Hugenholtz P."/>
            <person name="Woyke T."/>
            <person name="Wu D."/>
            <person name="Tindall B."/>
            <person name="Pomrenke H."/>
            <person name="Brambilla E."/>
            <person name="Klenk H.-P."/>
            <person name="Eisen J.A."/>
        </authorList>
    </citation>
    <scope>NUCLEOTIDE SEQUENCE [LARGE SCALE GENOMIC DNA]</scope>
    <source>
        <strain evidence="11">ATCC BAA-1392 / DSM 18658 / VKM B-2454 / MOB10</strain>
    </source>
</reference>
<dbReference type="GO" id="GO:0016763">
    <property type="term" value="F:pentosyltransferase activity"/>
    <property type="evidence" value="ECO:0007669"/>
    <property type="project" value="TreeGrafter"/>
</dbReference>
<dbReference type="PANTHER" id="PTHR33908:SF11">
    <property type="entry name" value="MEMBRANE PROTEIN"/>
    <property type="match status" value="1"/>
</dbReference>
<evidence type="ECO:0008006" key="12">
    <source>
        <dbReference type="Google" id="ProtNLM"/>
    </source>
</evidence>
<feature type="region of interest" description="Disordered" evidence="8">
    <location>
        <begin position="190"/>
        <end position="210"/>
    </location>
</feature>
<dbReference type="GO" id="GO:0005886">
    <property type="term" value="C:plasma membrane"/>
    <property type="evidence" value="ECO:0007669"/>
    <property type="project" value="UniProtKB-SubCell"/>
</dbReference>
<feature type="transmembrane region" description="Helical" evidence="9">
    <location>
        <begin position="153"/>
        <end position="171"/>
    </location>
</feature>
<sequence length="778" mass="84356">MAHRADPLKSVRGPGIVAVVVALAFLEAAWLGWFLVEPLPNAGNVGGTVRRWMFLARALPQVVPGVRFDQSYLGLALQELGHLENLSQRVPIALAATLIAGGALALGQGVLRGLRLQRVLKPIERLPLAYGLGTTGLGLITLILGRLGALSPWPIRVGLGALIAVEIALMVRDRRRTVDRDDGELRAEGLASASEGHASPGNEGALGATGSVLGPRASQAKAFPHGFRVRNRMAPGRPSNTPGGGAFGDRLLPRSTSLPALIGLSLFAIGPFLLLMALGAMLPTIDFDAIEYHLQGPKEYFQAGRISFLAHNVYTSMPFSVEMLHLLGMEVLGDWWQGALAGQLLIAAYAPASAAMIALTAGRLASSRAAAMAAIVYLTTPWIYRLGVLPYVEGPLCYYHAALVWATARVWSVADPGVRTRLWGVLGGLAGGAMACKYPGLISAVLPFGAIALVEAIRRRSWRIVAGFVLGWGIVMTPWLAKNVIDTGNPVYPLANHVFGGRYWDPAREAKWTNAHGPKSIQLAALWDSIVDVAGRSDWQSPLYLALAPLALLRRGSRRSALALWGFVLYLFATWWLLTHRLDRFWLPLLAPLAVLAGLGADWVRSRAWSVLLGLLLFVAIVTNMAYSSTALTGFNEWTGDLLVLRRSVPEMLNAPLARLDAGLPPDAKALLVGQAAVFHFRHPIVYNTVFDHETIETLTRERTPDEIAATFAERGITHVYVDWFEIERYRSPGNYGFTSYVTPELFAGLVAAGVLDEPELIGSRQQLFKVRMRKPRS</sequence>
<gene>
    <name evidence="10" type="ordered locus">Sinac_3220</name>
</gene>
<keyword evidence="2" id="KW-1003">Cell membrane</keyword>
<feature type="transmembrane region" description="Helical" evidence="9">
    <location>
        <begin position="366"/>
        <end position="384"/>
    </location>
</feature>
<evidence type="ECO:0000313" key="10">
    <source>
        <dbReference type="EMBL" id="AGA27493.1"/>
    </source>
</evidence>
<dbReference type="eggNOG" id="COG1807">
    <property type="taxonomic scope" value="Bacteria"/>
</dbReference>
<feature type="transmembrane region" description="Helical" evidence="9">
    <location>
        <begin position="260"/>
        <end position="282"/>
    </location>
</feature>
<dbReference type="EMBL" id="CP003364">
    <property type="protein sequence ID" value="AGA27493.1"/>
    <property type="molecule type" value="Genomic_DNA"/>
</dbReference>
<comment type="subcellular location">
    <subcellularLocation>
        <location evidence="1">Cell membrane</location>
        <topology evidence="1">Multi-pass membrane protein</topology>
    </subcellularLocation>
</comment>